<dbReference type="EMBL" id="AP025292">
    <property type="protein sequence ID" value="BDC99215.1"/>
    <property type="molecule type" value="Genomic_DNA"/>
</dbReference>
<dbReference type="Gene3D" id="1.20.58.1910">
    <property type="match status" value="1"/>
</dbReference>
<name>A0ABN6L7Q8_9BACT</name>
<evidence type="ECO:0000313" key="3">
    <source>
        <dbReference type="Proteomes" id="UP001354989"/>
    </source>
</evidence>
<feature type="domain" description="HD" evidence="1">
    <location>
        <begin position="31"/>
        <end position="135"/>
    </location>
</feature>
<dbReference type="PROSITE" id="PS51831">
    <property type="entry name" value="HD"/>
    <property type="match status" value="1"/>
</dbReference>
<protein>
    <submittedName>
        <fullName evidence="2">Phosphohydrolase</fullName>
    </submittedName>
</protein>
<dbReference type="RefSeq" id="WP_338396661.1">
    <property type="nucleotide sequence ID" value="NZ_AP025292.1"/>
</dbReference>
<evidence type="ECO:0000313" key="2">
    <source>
        <dbReference type="EMBL" id="BDC99215.1"/>
    </source>
</evidence>
<gene>
    <name evidence="2" type="ORF">PEPS_14960</name>
</gene>
<dbReference type="InterPro" id="IPR003607">
    <property type="entry name" value="HD/PDEase_dom"/>
</dbReference>
<sequence>MKSKTVQEQAWIDQTAAFVKSKFEGEGTGHDWWHIYRVWKNAQNILDKKSNMDAFVVEMGALLHDIADFKFHDGDESVGPKEARKYLHGLGVEPARAEAIVHIVEHVSYKGAKVANKMKSEEGFVVQDADRLDAIGAIGVARTFAYGGSVGSPMHDPSATAELHEDFEAYKNSRSSTVNHFYEKLLLLKDMMNTPEAKAIAEGRHAYMEQFLQTFYNEWEGKQ</sequence>
<organism evidence="2 3">
    <name type="scientific">Persicobacter psychrovividus</name>
    <dbReference type="NCBI Taxonomy" id="387638"/>
    <lineage>
        <taxon>Bacteria</taxon>
        <taxon>Pseudomonadati</taxon>
        <taxon>Bacteroidota</taxon>
        <taxon>Cytophagia</taxon>
        <taxon>Cytophagales</taxon>
        <taxon>Persicobacteraceae</taxon>
        <taxon>Persicobacter</taxon>
    </lineage>
</organism>
<dbReference type="CDD" id="cd00077">
    <property type="entry name" value="HDc"/>
    <property type="match status" value="1"/>
</dbReference>
<dbReference type="PANTHER" id="PTHR33594">
    <property type="entry name" value="SUPERFAMILY HYDROLASE, PUTATIVE (AFU_ORTHOLOGUE AFUA_1G03035)-RELATED"/>
    <property type="match status" value="1"/>
</dbReference>
<dbReference type="PANTHER" id="PTHR33594:SF1">
    <property type="entry name" value="HD_PDEASE DOMAIN-CONTAINING PROTEIN"/>
    <property type="match status" value="1"/>
</dbReference>
<dbReference type="Proteomes" id="UP001354989">
    <property type="component" value="Chromosome"/>
</dbReference>
<keyword evidence="3" id="KW-1185">Reference proteome</keyword>
<dbReference type="SMART" id="SM00471">
    <property type="entry name" value="HDc"/>
    <property type="match status" value="1"/>
</dbReference>
<dbReference type="Gene3D" id="1.10.472.50">
    <property type="entry name" value="HD-domain/PDEase-like"/>
    <property type="match status" value="1"/>
</dbReference>
<dbReference type="SUPFAM" id="SSF109604">
    <property type="entry name" value="HD-domain/PDEase-like"/>
    <property type="match status" value="1"/>
</dbReference>
<accession>A0ABN6L7Q8</accession>
<dbReference type="InterPro" id="IPR006674">
    <property type="entry name" value="HD_domain"/>
</dbReference>
<proteinExistence type="predicted"/>
<dbReference type="Pfam" id="PF01966">
    <property type="entry name" value="HD"/>
    <property type="match status" value="1"/>
</dbReference>
<reference evidence="2 3" key="1">
    <citation type="submission" date="2021-12" db="EMBL/GenBank/DDBJ databases">
        <title>Genome sequencing of bacteria with rrn-lacking chromosome and rrn-plasmid.</title>
        <authorList>
            <person name="Anda M."/>
            <person name="Iwasaki W."/>
        </authorList>
    </citation>
    <scope>NUCLEOTIDE SEQUENCE [LARGE SCALE GENOMIC DNA]</scope>
    <source>
        <strain evidence="2 3">NBRC 101262</strain>
    </source>
</reference>
<evidence type="ECO:0000259" key="1">
    <source>
        <dbReference type="PROSITE" id="PS51831"/>
    </source>
</evidence>